<dbReference type="AlphaFoldDB" id="A0A2D1U555"/>
<protein>
    <submittedName>
        <fullName evidence="1">Uncharacterized protein</fullName>
    </submittedName>
</protein>
<organism evidence="1 2">
    <name type="scientific">Pedobacter ginsengisoli</name>
    <dbReference type="NCBI Taxonomy" id="363852"/>
    <lineage>
        <taxon>Bacteria</taxon>
        <taxon>Pseudomonadati</taxon>
        <taxon>Bacteroidota</taxon>
        <taxon>Sphingobacteriia</taxon>
        <taxon>Sphingobacteriales</taxon>
        <taxon>Sphingobacteriaceae</taxon>
        <taxon>Pedobacter</taxon>
    </lineage>
</organism>
<evidence type="ECO:0000313" key="1">
    <source>
        <dbReference type="EMBL" id="ATP56741.1"/>
    </source>
</evidence>
<reference evidence="1 2" key="1">
    <citation type="submission" date="2017-10" db="EMBL/GenBank/DDBJ databases">
        <title>Whole genome of Pedobacter ginsengisoli T01R-27 isolated from tomato rhizosphere.</title>
        <authorList>
            <person name="Weon H.-Y."/>
            <person name="Lee S.A."/>
            <person name="Sang M.K."/>
            <person name="Song J."/>
        </authorList>
    </citation>
    <scope>NUCLEOTIDE SEQUENCE [LARGE SCALE GENOMIC DNA]</scope>
    <source>
        <strain evidence="1 2">T01R-27</strain>
    </source>
</reference>
<gene>
    <name evidence="1" type="ORF">CPT03_09765</name>
</gene>
<evidence type="ECO:0000313" key="2">
    <source>
        <dbReference type="Proteomes" id="UP000223749"/>
    </source>
</evidence>
<dbReference type="Proteomes" id="UP000223749">
    <property type="component" value="Chromosome"/>
</dbReference>
<dbReference type="EMBL" id="CP024091">
    <property type="protein sequence ID" value="ATP56741.1"/>
    <property type="molecule type" value="Genomic_DNA"/>
</dbReference>
<accession>A0A2D1U555</accession>
<dbReference type="RefSeq" id="WP_099438677.1">
    <property type="nucleotide sequence ID" value="NZ_CP024091.1"/>
</dbReference>
<name>A0A2D1U555_9SPHI</name>
<dbReference type="OrthoDB" id="661524at2"/>
<dbReference type="KEGG" id="pgs:CPT03_09765"/>
<sequence>METQKRQHPIDGTEGDPIELKIAAAWTKNYRIMNPNETISHFFGNQILQQILDQPECLGIRIYYANEVRLNWIQRIFVTISNFLRWIVGAYGVKHLILVGSDKDGIDQIPEKVPTEVSENQDKVMVAMSFKAAAARTIAEQASPCPGGAGCPENQLTR</sequence>
<proteinExistence type="predicted"/>
<keyword evidence="2" id="KW-1185">Reference proteome</keyword>